<sequence length="264" mass="29588">MPGIKAAVSPTTPEFTLKGNLRGQNLDCDIPTSVEPDMPKDYDKDHLGGVSIITKEMQEGLRLSNSSQKRKNDDVEKGIERKKPKVEVGGPEISGQEHQLQNGRETFNPTTSGPKRRNDDVEEGIKRKKPGVEVGGPEISGQEHQLQNGRETFNPTTSGPKRRNDDVEEGIKRKKPRVEMGGPEISGQEHQLQNGREAFNPTTSGPKQRNNDVKKHKKNKLDSRKYPLRNSGGAYDRKISGQKSQYDYEEEDGSTQKEKNRGRY</sequence>
<organism evidence="2 3">
    <name type="scientific">Zopfia rhizophila CBS 207.26</name>
    <dbReference type="NCBI Taxonomy" id="1314779"/>
    <lineage>
        <taxon>Eukaryota</taxon>
        <taxon>Fungi</taxon>
        <taxon>Dikarya</taxon>
        <taxon>Ascomycota</taxon>
        <taxon>Pezizomycotina</taxon>
        <taxon>Dothideomycetes</taxon>
        <taxon>Dothideomycetes incertae sedis</taxon>
        <taxon>Zopfiaceae</taxon>
        <taxon>Zopfia</taxon>
    </lineage>
</organism>
<dbReference type="EMBL" id="ML994611">
    <property type="protein sequence ID" value="KAF2194721.1"/>
    <property type="molecule type" value="Genomic_DNA"/>
</dbReference>
<accession>A0A6A6ETV9</accession>
<evidence type="ECO:0000256" key="1">
    <source>
        <dbReference type="SAM" id="MobiDB-lite"/>
    </source>
</evidence>
<feature type="region of interest" description="Disordered" evidence="1">
    <location>
        <begin position="1"/>
        <end position="46"/>
    </location>
</feature>
<feature type="compositionally biased region" description="Polar residues" evidence="1">
    <location>
        <begin position="142"/>
        <end position="159"/>
    </location>
</feature>
<name>A0A6A6ETV9_9PEZI</name>
<proteinExistence type="predicted"/>
<feature type="region of interest" description="Disordered" evidence="1">
    <location>
        <begin position="58"/>
        <end position="264"/>
    </location>
</feature>
<evidence type="ECO:0000313" key="3">
    <source>
        <dbReference type="Proteomes" id="UP000800200"/>
    </source>
</evidence>
<keyword evidence="3" id="KW-1185">Reference proteome</keyword>
<dbReference type="AlphaFoldDB" id="A0A6A6ETV9"/>
<feature type="compositionally biased region" description="Basic and acidic residues" evidence="1">
    <location>
        <begin position="116"/>
        <end position="125"/>
    </location>
</feature>
<feature type="compositionally biased region" description="Polar residues" evidence="1">
    <location>
        <begin position="96"/>
        <end position="113"/>
    </location>
</feature>
<evidence type="ECO:0000313" key="2">
    <source>
        <dbReference type="EMBL" id="KAF2194721.1"/>
    </source>
</evidence>
<feature type="compositionally biased region" description="Basic and acidic residues" evidence="1">
    <location>
        <begin position="254"/>
        <end position="264"/>
    </location>
</feature>
<feature type="compositionally biased region" description="Basic and acidic residues" evidence="1">
    <location>
        <begin position="70"/>
        <end position="81"/>
    </location>
</feature>
<protein>
    <submittedName>
        <fullName evidence="2">Uncharacterized protein</fullName>
    </submittedName>
</protein>
<reference evidence="2" key="1">
    <citation type="journal article" date="2020" name="Stud. Mycol.">
        <title>101 Dothideomycetes genomes: a test case for predicting lifestyles and emergence of pathogens.</title>
        <authorList>
            <person name="Haridas S."/>
            <person name="Albert R."/>
            <person name="Binder M."/>
            <person name="Bloem J."/>
            <person name="Labutti K."/>
            <person name="Salamov A."/>
            <person name="Andreopoulos B."/>
            <person name="Baker S."/>
            <person name="Barry K."/>
            <person name="Bills G."/>
            <person name="Bluhm B."/>
            <person name="Cannon C."/>
            <person name="Castanera R."/>
            <person name="Culley D."/>
            <person name="Daum C."/>
            <person name="Ezra D."/>
            <person name="Gonzalez J."/>
            <person name="Henrissat B."/>
            <person name="Kuo A."/>
            <person name="Liang C."/>
            <person name="Lipzen A."/>
            <person name="Lutzoni F."/>
            <person name="Magnuson J."/>
            <person name="Mondo S."/>
            <person name="Nolan M."/>
            <person name="Ohm R."/>
            <person name="Pangilinan J."/>
            <person name="Park H.-J."/>
            <person name="Ramirez L."/>
            <person name="Alfaro M."/>
            <person name="Sun H."/>
            <person name="Tritt A."/>
            <person name="Yoshinaga Y."/>
            <person name="Zwiers L.-H."/>
            <person name="Turgeon B."/>
            <person name="Goodwin S."/>
            <person name="Spatafora J."/>
            <person name="Crous P."/>
            <person name="Grigoriev I."/>
        </authorList>
    </citation>
    <scope>NUCLEOTIDE SEQUENCE</scope>
    <source>
        <strain evidence="2">CBS 207.26</strain>
    </source>
</reference>
<feature type="compositionally biased region" description="Basic and acidic residues" evidence="1">
    <location>
        <begin position="37"/>
        <end position="46"/>
    </location>
</feature>
<feature type="compositionally biased region" description="Polar residues" evidence="1">
    <location>
        <begin position="188"/>
        <end position="208"/>
    </location>
</feature>
<gene>
    <name evidence="2" type="ORF">K469DRAFT_132501</name>
</gene>
<dbReference type="Proteomes" id="UP000800200">
    <property type="component" value="Unassembled WGS sequence"/>
</dbReference>
<feature type="compositionally biased region" description="Basic and acidic residues" evidence="1">
    <location>
        <begin position="162"/>
        <end position="171"/>
    </location>
</feature>